<comment type="caution">
    <text evidence="7">The sequence shown here is derived from an EMBL/GenBank/DDBJ whole genome shotgun (WGS) entry which is preliminary data.</text>
</comment>
<evidence type="ECO:0000256" key="5">
    <source>
        <dbReference type="SAM" id="Phobius"/>
    </source>
</evidence>
<dbReference type="Proteomes" id="UP000767854">
    <property type="component" value="Unassembled WGS sequence"/>
</dbReference>
<feature type="domain" description="ABC-2 type transporter transmembrane" evidence="6">
    <location>
        <begin position="21"/>
        <end position="386"/>
    </location>
</feature>
<keyword evidence="8" id="KW-1185">Reference proteome</keyword>
<dbReference type="InterPro" id="IPR013525">
    <property type="entry name" value="ABC2_TM"/>
</dbReference>
<sequence>MWHALWIITKKELRRVFTDRRLVLTSFVLPMVSIALIYSLMGLMIGRTQEDIESHESKIIGSHIPAGVLTLIEEDATMTLVLETDDYEWAQAKILEGEYEYYLVFPENYETMLTSFENGDLPMIEAYYSPKSDYSIESNYKMGALLEAYRQMILAERFGDASYLEVFNLDVQTVNIPDANKGIDRGIANIIPMLVSIFIFAGAMGIGMDSIAGEKERGTIASMLLTPVDRGVIIGGKILSLMCVALISMVSSFVGVLLSIPFSAKFLSVSGEFDLSQMAFGSGDFVLFFVSMIGLVGVYVTLISVLSMMANTVKEAGAYITPAYMGVMIAGFMTMFGSGDVSSTSYYIPIYNNIVNMHQVLLGNGKWGYALISLATSLILTLALVFLSRHLMHREKVMFPS</sequence>
<protein>
    <submittedName>
        <fullName evidence="7">Sodium transport system permease protein</fullName>
    </submittedName>
</protein>
<dbReference type="RefSeq" id="WP_204663336.1">
    <property type="nucleotide sequence ID" value="NZ_JAFBDT010000006.1"/>
</dbReference>
<evidence type="ECO:0000256" key="1">
    <source>
        <dbReference type="ARBA" id="ARBA00004141"/>
    </source>
</evidence>
<gene>
    <name evidence="7" type="ORF">JOC49_001164</name>
</gene>
<evidence type="ECO:0000259" key="6">
    <source>
        <dbReference type="Pfam" id="PF12698"/>
    </source>
</evidence>
<dbReference type="PANTHER" id="PTHR43471:SF3">
    <property type="entry name" value="ABC TRANSPORTER PERMEASE PROTEIN NATB"/>
    <property type="match status" value="1"/>
</dbReference>
<accession>A0ABS2MQH1</accession>
<proteinExistence type="predicted"/>
<comment type="subcellular location">
    <subcellularLocation>
        <location evidence="1">Membrane</location>
        <topology evidence="1">Multi-pass membrane protein</topology>
    </subcellularLocation>
</comment>
<feature type="transmembrane region" description="Helical" evidence="5">
    <location>
        <begin position="367"/>
        <end position="387"/>
    </location>
</feature>
<evidence type="ECO:0000256" key="2">
    <source>
        <dbReference type="ARBA" id="ARBA00022692"/>
    </source>
</evidence>
<name>A0ABS2MQH1_9FIRM</name>
<dbReference type="PANTHER" id="PTHR43471">
    <property type="entry name" value="ABC TRANSPORTER PERMEASE"/>
    <property type="match status" value="1"/>
</dbReference>
<dbReference type="EMBL" id="JAFBDT010000006">
    <property type="protein sequence ID" value="MBM7561644.1"/>
    <property type="molecule type" value="Genomic_DNA"/>
</dbReference>
<keyword evidence="3 5" id="KW-1133">Transmembrane helix</keyword>
<feature type="transmembrane region" description="Helical" evidence="5">
    <location>
        <begin position="285"/>
        <end position="306"/>
    </location>
</feature>
<evidence type="ECO:0000256" key="3">
    <source>
        <dbReference type="ARBA" id="ARBA00022989"/>
    </source>
</evidence>
<organism evidence="7 8">
    <name type="scientific">Fusibacter tunisiensis</name>
    <dbReference type="NCBI Taxonomy" id="1008308"/>
    <lineage>
        <taxon>Bacteria</taxon>
        <taxon>Bacillati</taxon>
        <taxon>Bacillota</taxon>
        <taxon>Clostridia</taxon>
        <taxon>Eubacteriales</taxon>
        <taxon>Eubacteriales Family XII. Incertae Sedis</taxon>
        <taxon>Fusibacter</taxon>
    </lineage>
</organism>
<feature type="transmembrane region" description="Helical" evidence="5">
    <location>
        <begin position="232"/>
        <end position="260"/>
    </location>
</feature>
<dbReference type="Pfam" id="PF12698">
    <property type="entry name" value="ABC2_membrane_3"/>
    <property type="match status" value="1"/>
</dbReference>
<keyword evidence="2 5" id="KW-0812">Transmembrane</keyword>
<feature type="transmembrane region" description="Helical" evidence="5">
    <location>
        <begin position="318"/>
        <end position="337"/>
    </location>
</feature>
<feature type="transmembrane region" description="Helical" evidence="5">
    <location>
        <begin position="190"/>
        <end position="211"/>
    </location>
</feature>
<keyword evidence="4 5" id="KW-0472">Membrane</keyword>
<evidence type="ECO:0000256" key="4">
    <source>
        <dbReference type="ARBA" id="ARBA00023136"/>
    </source>
</evidence>
<evidence type="ECO:0000313" key="8">
    <source>
        <dbReference type="Proteomes" id="UP000767854"/>
    </source>
</evidence>
<feature type="transmembrane region" description="Helical" evidence="5">
    <location>
        <begin position="21"/>
        <end position="45"/>
    </location>
</feature>
<reference evidence="7 8" key="1">
    <citation type="submission" date="2021-01" db="EMBL/GenBank/DDBJ databases">
        <title>Genomic Encyclopedia of Type Strains, Phase IV (KMG-IV): sequencing the most valuable type-strain genomes for metagenomic binning, comparative biology and taxonomic classification.</title>
        <authorList>
            <person name="Goeker M."/>
        </authorList>
    </citation>
    <scope>NUCLEOTIDE SEQUENCE [LARGE SCALE GENOMIC DNA]</scope>
    <source>
        <strain evidence="7 8">DSM 24436</strain>
    </source>
</reference>
<evidence type="ECO:0000313" key="7">
    <source>
        <dbReference type="EMBL" id="MBM7561644.1"/>
    </source>
</evidence>